<dbReference type="InterPro" id="IPR007234">
    <property type="entry name" value="Vps53_N"/>
</dbReference>
<dbReference type="AlphaFoldDB" id="A0A7S4J134"/>
<accession>A0A7S4J134</accession>
<dbReference type="InterPro" id="IPR031745">
    <property type="entry name" value="Vps53_C"/>
</dbReference>
<protein>
    <recommendedName>
        <fullName evidence="11">Vps53 N-terminal domain-containing protein</fullName>
    </recommendedName>
</protein>
<dbReference type="GO" id="GO:0005829">
    <property type="term" value="C:cytosol"/>
    <property type="evidence" value="ECO:0007669"/>
    <property type="project" value="GOC"/>
</dbReference>
<dbReference type="Pfam" id="PF04100">
    <property type="entry name" value="Vps53_N"/>
    <property type="match status" value="1"/>
</dbReference>
<gene>
    <name evidence="10" type="ORF">OAUR00152_LOCUS19131</name>
</gene>
<evidence type="ECO:0000313" key="10">
    <source>
        <dbReference type="EMBL" id="CAE2246678.1"/>
    </source>
</evidence>
<dbReference type="PANTHER" id="PTHR12820">
    <property type="entry name" value="VACUOLAR SORTING PROTEIN 53"/>
    <property type="match status" value="1"/>
</dbReference>
<dbReference type="PANTHER" id="PTHR12820:SF0">
    <property type="entry name" value="VACUOLAR PROTEIN SORTING-ASSOCIATED PROTEIN 53 HOMOLOG"/>
    <property type="match status" value="1"/>
</dbReference>
<evidence type="ECO:0000256" key="3">
    <source>
        <dbReference type="ARBA" id="ARBA00008628"/>
    </source>
</evidence>
<feature type="domain" description="Vps53 C-terminal" evidence="9">
    <location>
        <begin position="584"/>
        <end position="684"/>
    </location>
</feature>
<comment type="similarity">
    <text evidence="3">Belongs to the VPS53 family.</text>
</comment>
<feature type="region of interest" description="Disordered" evidence="7">
    <location>
        <begin position="605"/>
        <end position="631"/>
    </location>
</feature>
<keyword evidence="5" id="KW-0333">Golgi apparatus</keyword>
<evidence type="ECO:0008006" key="11">
    <source>
        <dbReference type="Google" id="ProtNLM"/>
    </source>
</evidence>
<evidence type="ECO:0000256" key="7">
    <source>
        <dbReference type="SAM" id="MobiDB-lite"/>
    </source>
</evidence>
<feature type="region of interest" description="Disordered" evidence="7">
    <location>
        <begin position="253"/>
        <end position="276"/>
    </location>
</feature>
<organism evidence="10">
    <name type="scientific">Odontella aurita</name>
    <dbReference type="NCBI Taxonomy" id="265563"/>
    <lineage>
        <taxon>Eukaryota</taxon>
        <taxon>Sar</taxon>
        <taxon>Stramenopiles</taxon>
        <taxon>Ochrophyta</taxon>
        <taxon>Bacillariophyta</taxon>
        <taxon>Mediophyceae</taxon>
        <taxon>Biddulphiophycidae</taxon>
        <taxon>Eupodiscales</taxon>
        <taxon>Odontellaceae</taxon>
        <taxon>Odontella</taxon>
    </lineage>
</organism>
<feature type="compositionally biased region" description="Acidic residues" evidence="7">
    <location>
        <begin position="260"/>
        <end position="270"/>
    </location>
</feature>
<evidence type="ECO:0000256" key="1">
    <source>
        <dbReference type="ARBA" id="ARBA00004150"/>
    </source>
</evidence>
<evidence type="ECO:0000256" key="5">
    <source>
        <dbReference type="ARBA" id="ARBA00023034"/>
    </source>
</evidence>
<evidence type="ECO:0000259" key="9">
    <source>
        <dbReference type="Pfam" id="PF16854"/>
    </source>
</evidence>
<proteinExistence type="inferred from homology"/>
<evidence type="ECO:0000256" key="4">
    <source>
        <dbReference type="ARBA" id="ARBA00022753"/>
    </source>
</evidence>
<dbReference type="GO" id="GO:0000938">
    <property type="term" value="C:GARP complex"/>
    <property type="evidence" value="ECO:0007669"/>
    <property type="project" value="InterPro"/>
</dbReference>
<dbReference type="EMBL" id="HBKQ01028237">
    <property type="protein sequence ID" value="CAE2246678.1"/>
    <property type="molecule type" value="Transcribed_RNA"/>
</dbReference>
<dbReference type="Pfam" id="PF16854">
    <property type="entry name" value="VPS53_C"/>
    <property type="match status" value="1"/>
</dbReference>
<feature type="region of interest" description="Disordered" evidence="7">
    <location>
        <begin position="63"/>
        <end position="101"/>
    </location>
</feature>
<dbReference type="GO" id="GO:0042147">
    <property type="term" value="P:retrograde transport, endosome to Golgi"/>
    <property type="evidence" value="ECO:0007669"/>
    <property type="project" value="InterPro"/>
</dbReference>
<feature type="compositionally biased region" description="Polar residues" evidence="7">
    <location>
        <begin position="73"/>
        <end position="82"/>
    </location>
</feature>
<evidence type="ECO:0000256" key="2">
    <source>
        <dbReference type="ARBA" id="ARBA00004481"/>
    </source>
</evidence>
<feature type="domain" description="Vps53 N-terminal" evidence="8">
    <location>
        <begin position="95"/>
        <end position="316"/>
    </location>
</feature>
<dbReference type="GO" id="GO:0010008">
    <property type="term" value="C:endosome membrane"/>
    <property type="evidence" value="ECO:0007669"/>
    <property type="project" value="UniProtKB-SubCell"/>
</dbReference>
<keyword evidence="4" id="KW-0967">Endosome</keyword>
<evidence type="ECO:0000259" key="8">
    <source>
        <dbReference type="Pfam" id="PF04100"/>
    </source>
</evidence>
<reference evidence="10" key="1">
    <citation type="submission" date="2021-01" db="EMBL/GenBank/DDBJ databases">
        <authorList>
            <person name="Corre E."/>
            <person name="Pelletier E."/>
            <person name="Niang G."/>
            <person name="Scheremetjew M."/>
            <person name="Finn R."/>
            <person name="Kale V."/>
            <person name="Holt S."/>
            <person name="Cochrane G."/>
            <person name="Meng A."/>
            <person name="Brown T."/>
            <person name="Cohen L."/>
        </authorList>
    </citation>
    <scope>NUCLEOTIDE SEQUENCE</scope>
    <source>
        <strain evidence="10">Isolate 1302-5</strain>
    </source>
</reference>
<name>A0A7S4J134_9STRA</name>
<evidence type="ECO:0000256" key="6">
    <source>
        <dbReference type="ARBA" id="ARBA00023136"/>
    </source>
</evidence>
<sequence>MPPAVLADACLVVEALGLPTRREFVDLFCSDHLETYAELFDPRKSPSASAAAAAEAAKEATAPKPSFKIKIPTGSSHGSSSMFDDDEDSRPAASVNQNPSSLDQVDRRYAWYRRTLRDVFDDKFRAVFPRGWNVPHALTSRFLSVTGDHLLLLLAPGRNCRDRDCENVTVLLKALQKTILFEKEMTAWLTREYGAAFAEAAKEGADEFDDEDNIGGGGGADGERLEFDEDGRAVAAGSAEGIRIKYERMKRERAERGGEVDGDDEEEDEPAFASGPDKAVPVKPLVGIASSSFDRYMGPYIGLEEQNMDEQLAESTSDMAVDTRGELPVFTSSTALFVYIKNSITRCTALTRGRTFYQLYAAFQDTLKKYASVLGGKLPSRVTTATGVNLGVSINLSAVGGGASGVGGGGGGVGGGGGTSGGAAGGASALVAYRIPEGEEVTVCHVIDTCEYCADTVEALEDLIRDKIDDDYKDKIDMTGEQEAFHDVTARSLRVLVSGLEVRTNEALREMSSKNWATMDSVGEESAYVRKVHGAVQPFVATVRGLIPPSYFRNFCDKYAAAFTSGFYNSIVRLKRISESGTQQLLLDVYNLKTLLLKLPVIETDKGKGKSSSSPHRGRGTDHSSAGSTIPPAMYTKMVTRQFTRIEILLKVVGTPPDLLIDVFKAHWEGGSALDLQTVMNLKGMRRAEQAAMLEKFGVDPETAAKGAAAGAAGSNILNEGVQSLQDKTSDVSAKVNSELSQMREKVDNFRKAFR</sequence>
<keyword evidence="6" id="KW-0472">Membrane</keyword>
<comment type="subcellular location">
    <subcellularLocation>
        <location evidence="2">Endosome membrane</location>
        <topology evidence="2">Peripheral membrane protein</topology>
    </subcellularLocation>
    <subcellularLocation>
        <location evidence="1">Golgi apparatus</location>
        <location evidence="1">trans-Golgi network membrane</location>
        <topology evidence="1">Peripheral membrane protein</topology>
    </subcellularLocation>
</comment>
<dbReference type="InterPro" id="IPR039766">
    <property type="entry name" value="Vps53"/>
</dbReference>